<reference evidence="1 2" key="2">
    <citation type="journal article" date="2018" name="Plant J.">
        <title>The Physcomitrella patens chromosome-scale assembly reveals moss genome structure and evolution.</title>
        <authorList>
            <person name="Lang D."/>
            <person name="Ullrich K.K."/>
            <person name="Murat F."/>
            <person name="Fuchs J."/>
            <person name="Jenkins J."/>
            <person name="Haas F.B."/>
            <person name="Piednoel M."/>
            <person name="Gundlach H."/>
            <person name="Van Bel M."/>
            <person name="Meyberg R."/>
            <person name="Vives C."/>
            <person name="Morata J."/>
            <person name="Symeonidi A."/>
            <person name="Hiss M."/>
            <person name="Muchero W."/>
            <person name="Kamisugi Y."/>
            <person name="Saleh O."/>
            <person name="Blanc G."/>
            <person name="Decker E.L."/>
            <person name="van Gessel N."/>
            <person name="Grimwood J."/>
            <person name="Hayes R.D."/>
            <person name="Graham S.W."/>
            <person name="Gunter L.E."/>
            <person name="McDaniel S.F."/>
            <person name="Hoernstein S.N.W."/>
            <person name="Larsson A."/>
            <person name="Li F.W."/>
            <person name="Perroud P.F."/>
            <person name="Phillips J."/>
            <person name="Ranjan P."/>
            <person name="Rokshar D.S."/>
            <person name="Rothfels C.J."/>
            <person name="Schneider L."/>
            <person name="Shu S."/>
            <person name="Stevenson D.W."/>
            <person name="Thummler F."/>
            <person name="Tillich M."/>
            <person name="Villarreal Aguilar J.C."/>
            <person name="Widiez T."/>
            <person name="Wong G.K."/>
            <person name="Wymore A."/>
            <person name="Zhang Y."/>
            <person name="Zimmer A.D."/>
            <person name="Quatrano R.S."/>
            <person name="Mayer K.F.X."/>
            <person name="Goodstein D."/>
            <person name="Casacuberta J.M."/>
            <person name="Vandepoele K."/>
            <person name="Reski R."/>
            <person name="Cuming A.C."/>
            <person name="Tuskan G.A."/>
            <person name="Maumus F."/>
            <person name="Salse J."/>
            <person name="Schmutz J."/>
            <person name="Rensing S.A."/>
        </authorList>
    </citation>
    <scope>NUCLEOTIDE SEQUENCE [LARGE SCALE GENOMIC DNA]</scope>
    <source>
        <strain evidence="1 2">cv. Gransden 2004</strain>
    </source>
</reference>
<protein>
    <submittedName>
        <fullName evidence="1">Uncharacterized protein</fullName>
    </submittedName>
</protein>
<keyword evidence="2" id="KW-1185">Reference proteome</keyword>
<dbReference type="EnsemblPlants" id="Pp3c9_21580V3.2">
    <property type="protein sequence ID" value="Pp3c9_21580V3.2"/>
    <property type="gene ID" value="Pp3c9_21580"/>
</dbReference>
<dbReference type="AlphaFoldDB" id="A9U1Y7"/>
<reference evidence="1" key="3">
    <citation type="submission" date="2020-12" db="UniProtKB">
        <authorList>
            <consortium name="EnsemblPlants"/>
        </authorList>
    </citation>
    <scope>IDENTIFICATION</scope>
</reference>
<evidence type="ECO:0000313" key="2">
    <source>
        <dbReference type="Proteomes" id="UP000006727"/>
    </source>
</evidence>
<dbReference type="Proteomes" id="UP000006727">
    <property type="component" value="Chromosome 9"/>
</dbReference>
<name>A9U1Y7_PHYPA</name>
<proteinExistence type="predicted"/>
<organism evidence="1 2">
    <name type="scientific">Physcomitrium patens</name>
    <name type="common">Spreading-leaved earth moss</name>
    <name type="synonym">Physcomitrella patens</name>
    <dbReference type="NCBI Taxonomy" id="3218"/>
    <lineage>
        <taxon>Eukaryota</taxon>
        <taxon>Viridiplantae</taxon>
        <taxon>Streptophyta</taxon>
        <taxon>Embryophyta</taxon>
        <taxon>Bryophyta</taxon>
        <taxon>Bryophytina</taxon>
        <taxon>Bryopsida</taxon>
        <taxon>Funariidae</taxon>
        <taxon>Funariales</taxon>
        <taxon>Funariaceae</taxon>
        <taxon>Physcomitrium</taxon>
    </lineage>
</organism>
<accession>A9U1Y7</accession>
<dbReference type="HOGENOM" id="CLU_2241202_0_0_1"/>
<dbReference type="EMBL" id="ABEU02000009">
    <property type="status" value="NOT_ANNOTATED_CDS"/>
    <property type="molecule type" value="Genomic_DNA"/>
</dbReference>
<reference evidence="1 2" key="1">
    <citation type="journal article" date="2008" name="Science">
        <title>The Physcomitrella genome reveals evolutionary insights into the conquest of land by plants.</title>
        <authorList>
            <person name="Rensing S."/>
            <person name="Lang D."/>
            <person name="Zimmer A."/>
            <person name="Terry A."/>
            <person name="Salamov A."/>
            <person name="Shapiro H."/>
            <person name="Nishiyama T."/>
            <person name="Perroud P.-F."/>
            <person name="Lindquist E."/>
            <person name="Kamisugi Y."/>
            <person name="Tanahashi T."/>
            <person name="Sakakibara K."/>
            <person name="Fujita T."/>
            <person name="Oishi K."/>
            <person name="Shin-I T."/>
            <person name="Kuroki Y."/>
            <person name="Toyoda A."/>
            <person name="Suzuki Y."/>
            <person name="Hashimoto A."/>
            <person name="Yamaguchi K."/>
            <person name="Sugano A."/>
            <person name="Kohara Y."/>
            <person name="Fujiyama A."/>
            <person name="Anterola A."/>
            <person name="Aoki S."/>
            <person name="Ashton N."/>
            <person name="Barbazuk W.B."/>
            <person name="Barker E."/>
            <person name="Bennetzen J."/>
            <person name="Bezanilla M."/>
            <person name="Blankenship R."/>
            <person name="Cho S.H."/>
            <person name="Dutcher S."/>
            <person name="Estelle M."/>
            <person name="Fawcett J.A."/>
            <person name="Gundlach H."/>
            <person name="Hanada K."/>
            <person name="Heyl A."/>
            <person name="Hicks K.A."/>
            <person name="Hugh J."/>
            <person name="Lohr M."/>
            <person name="Mayer K."/>
            <person name="Melkozernov A."/>
            <person name="Murata T."/>
            <person name="Nelson D."/>
            <person name="Pils B."/>
            <person name="Prigge M."/>
            <person name="Reiss B."/>
            <person name="Renner T."/>
            <person name="Rombauts S."/>
            <person name="Rushton P."/>
            <person name="Sanderfoot A."/>
            <person name="Schween G."/>
            <person name="Shiu S.-H."/>
            <person name="Stueber K."/>
            <person name="Theodoulou F.L."/>
            <person name="Tu H."/>
            <person name="Van de Peer Y."/>
            <person name="Verrier P.J."/>
            <person name="Waters E."/>
            <person name="Wood A."/>
            <person name="Yang L."/>
            <person name="Cove D."/>
            <person name="Cuming A."/>
            <person name="Hasebe M."/>
            <person name="Lucas S."/>
            <person name="Mishler D.B."/>
            <person name="Reski R."/>
            <person name="Grigoriev I."/>
            <person name="Quatrano R.S."/>
            <person name="Boore J.L."/>
        </authorList>
    </citation>
    <scope>NUCLEOTIDE SEQUENCE [LARGE SCALE GENOMIC DNA]</scope>
    <source>
        <strain evidence="1 2">cv. Gransden 2004</strain>
    </source>
</reference>
<dbReference type="Gramene" id="Pp3c9_21580V3.2">
    <property type="protein sequence ID" value="Pp3c9_21580V3.2"/>
    <property type="gene ID" value="Pp3c9_21580"/>
</dbReference>
<sequence length="142" mass="15021">MASHGKAVVLVLVLVLVAATVVVPRAEARALVDDGGERPAERMSPLITDLQAVVCKHLGLACAGNGDPHNLQCQKLFWHCGRDYAPCCGSMQCKCIGDLLLQSGLHSIPGCQPSCLQNVVRVSLDGRYSGYDASLSSCNQAM</sequence>
<dbReference type="InParanoid" id="A9U1Y7"/>
<evidence type="ECO:0000313" key="1">
    <source>
        <dbReference type="EnsemblPlants" id="Pp3c9_21580V3.2"/>
    </source>
</evidence>